<dbReference type="STRING" id="157652.A0A371FE31"/>
<gene>
    <name evidence="1" type="ORF">CR513_43422</name>
</gene>
<evidence type="ECO:0008006" key="3">
    <source>
        <dbReference type="Google" id="ProtNLM"/>
    </source>
</evidence>
<comment type="caution">
    <text evidence="1">The sequence shown here is derived from an EMBL/GenBank/DDBJ whole genome shotgun (WGS) entry which is preliminary data.</text>
</comment>
<dbReference type="AlphaFoldDB" id="A0A371FE31"/>
<evidence type="ECO:0000313" key="1">
    <source>
        <dbReference type="EMBL" id="RDX76574.1"/>
    </source>
</evidence>
<sequence>MKKDAHNICEKCLTCKMEKSWVSPHGLYRSLLIPTSPWIDIFMDFILGLPRFKERFSKMTHFIPCHER</sequence>
<dbReference type="EMBL" id="QJKJ01009455">
    <property type="protein sequence ID" value="RDX76574.1"/>
    <property type="molecule type" value="Genomic_DNA"/>
</dbReference>
<name>A0A371FE31_MUCPR</name>
<accession>A0A371FE31</accession>
<reference evidence="1" key="1">
    <citation type="submission" date="2018-05" db="EMBL/GenBank/DDBJ databases">
        <title>Draft genome of Mucuna pruriens seed.</title>
        <authorList>
            <person name="Nnadi N.E."/>
            <person name="Vos R."/>
            <person name="Hasami M.H."/>
            <person name="Devisetty U.K."/>
            <person name="Aguiy J.C."/>
        </authorList>
    </citation>
    <scope>NUCLEOTIDE SEQUENCE [LARGE SCALE GENOMIC DNA]</scope>
    <source>
        <strain evidence="1">JCA_2017</strain>
    </source>
</reference>
<dbReference type="PANTHER" id="PTHR35046">
    <property type="entry name" value="ZINC KNUCKLE (CCHC-TYPE) FAMILY PROTEIN"/>
    <property type="match status" value="1"/>
</dbReference>
<organism evidence="1 2">
    <name type="scientific">Mucuna pruriens</name>
    <name type="common">Velvet bean</name>
    <name type="synonym">Dolichos pruriens</name>
    <dbReference type="NCBI Taxonomy" id="157652"/>
    <lineage>
        <taxon>Eukaryota</taxon>
        <taxon>Viridiplantae</taxon>
        <taxon>Streptophyta</taxon>
        <taxon>Embryophyta</taxon>
        <taxon>Tracheophyta</taxon>
        <taxon>Spermatophyta</taxon>
        <taxon>Magnoliopsida</taxon>
        <taxon>eudicotyledons</taxon>
        <taxon>Gunneridae</taxon>
        <taxon>Pentapetalae</taxon>
        <taxon>rosids</taxon>
        <taxon>fabids</taxon>
        <taxon>Fabales</taxon>
        <taxon>Fabaceae</taxon>
        <taxon>Papilionoideae</taxon>
        <taxon>50 kb inversion clade</taxon>
        <taxon>NPAAA clade</taxon>
        <taxon>indigoferoid/millettioid clade</taxon>
        <taxon>Phaseoleae</taxon>
        <taxon>Mucuna</taxon>
    </lineage>
</organism>
<protein>
    <recommendedName>
        <fullName evidence="3">Integrase zinc-binding domain-containing protein</fullName>
    </recommendedName>
</protein>
<keyword evidence="2" id="KW-1185">Reference proteome</keyword>
<proteinExistence type="predicted"/>
<feature type="non-terminal residue" evidence="1">
    <location>
        <position position="1"/>
    </location>
</feature>
<dbReference type="Proteomes" id="UP000257109">
    <property type="component" value="Unassembled WGS sequence"/>
</dbReference>
<dbReference type="PANTHER" id="PTHR35046:SF9">
    <property type="entry name" value="RNA-DIRECTED DNA POLYMERASE"/>
    <property type="match status" value="1"/>
</dbReference>
<evidence type="ECO:0000313" key="2">
    <source>
        <dbReference type="Proteomes" id="UP000257109"/>
    </source>
</evidence>